<organism evidence="2 3">
    <name type="scientific">Aquatica leii</name>
    <dbReference type="NCBI Taxonomy" id="1421715"/>
    <lineage>
        <taxon>Eukaryota</taxon>
        <taxon>Metazoa</taxon>
        <taxon>Ecdysozoa</taxon>
        <taxon>Arthropoda</taxon>
        <taxon>Hexapoda</taxon>
        <taxon>Insecta</taxon>
        <taxon>Pterygota</taxon>
        <taxon>Neoptera</taxon>
        <taxon>Endopterygota</taxon>
        <taxon>Coleoptera</taxon>
        <taxon>Polyphaga</taxon>
        <taxon>Elateriformia</taxon>
        <taxon>Elateroidea</taxon>
        <taxon>Lampyridae</taxon>
        <taxon>Luciolinae</taxon>
        <taxon>Aquatica</taxon>
    </lineage>
</organism>
<accession>A0AAN7S9A2</accession>
<dbReference type="GO" id="GO:0005813">
    <property type="term" value="C:centrosome"/>
    <property type="evidence" value="ECO:0007669"/>
    <property type="project" value="TreeGrafter"/>
</dbReference>
<dbReference type="SUPFAM" id="SSF52047">
    <property type="entry name" value="RNI-like"/>
    <property type="match status" value="1"/>
</dbReference>
<dbReference type="Gene3D" id="3.80.10.10">
    <property type="entry name" value="Ribonuclease Inhibitor"/>
    <property type="match status" value="2"/>
</dbReference>
<feature type="region of interest" description="Disordered" evidence="1">
    <location>
        <begin position="30"/>
        <end position="80"/>
    </location>
</feature>
<dbReference type="GO" id="GO:0036064">
    <property type="term" value="C:ciliary basal body"/>
    <property type="evidence" value="ECO:0007669"/>
    <property type="project" value="TreeGrafter"/>
</dbReference>
<feature type="compositionally biased region" description="Polar residues" evidence="1">
    <location>
        <begin position="71"/>
        <end position="80"/>
    </location>
</feature>
<gene>
    <name evidence="2" type="ORF">RN001_007822</name>
</gene>
<reference evidence="3" key="1">
    <citation type="submission" date="2023-01" db="EMBL/GenBank/DDBJ databases">
        <title>Key to firefly adult light organ development and bioluminescence: homeobox transcription factors regulate luciferase expression and transportation to peroxisome.</title>
        <authorList>
            <person name="Fu X."/>
        </authorList>
    </citation>
    <scope>NUCLEOTIDE SEQUENCE [LARGE SCALE GENOMIC DNA]</scope>
</reference>
<dbReference type="Proteomes" id="UP001353858">
    <property type="component" value="Unassembled WGS sequence"/>
</dbReference>
<sequence>MNMHTSQSATNKISIQQHFSINSGSTSISSSTSLVALPPPGDHSNGPYENYQVVLGPPLPSSSTPTEASENTLTDNSTGPYENYHIVLGPPLPPELCRISNTNPFLISNPGKSRNEVVLDFVADRIKPEEWIPIFNALCLDKSLCFISIKSCITGSAFYREVDTEDKLRKIKKQIAAIHTDYILQSLIKSLGCCVKNSLVLTGLELENIMLAVDYLELLLQNLRYNRTIKLLSLKQCPLKDEGCQLICTNLRLLPNIEMLNLSSTGLAVLSGINIGKIIKHQQFSRYSGNWNVEDTQTTFRGLKRITIDNNPDIGDDGLAYILDALDDDLWVKAIDMRNCGITEMMSNRLLNLIEQSLSLEVADFRNNDKLSLLTLDRIYEILEGKYEFGEKPEFEWDVITISIESTPEP</sequence>
<comment type="caution">
    <text evidence="2">The sequence shown here is derived from an EMBL/GenBank/DDBJ whole genome shotgun (WGS) entry which is preliminary data.</text>
</comment>
<proteinExistence type="predicted"/>
<feature type="compositionally biased region" description="Low complexity" evidence="1">
    <location>
        <begin position="61"/>
        <end position="70"/>
    </location>
</feature>
<protein>
    <recommendedName>
        <fullName evidence="4">RNI-like protein</fullName>
    </recommendedName>
</protein>
<dbReference type="InterPro" id="IPR026212">
    <property type="entry name" value="Cep78"/>
</dbReference>
<dbReference type="InterPro" id="IPR032675">
    <property type="entry name" value="LRR_dom_sf"/>
</dbReference>
<dbReference type="PANTHER" id="PTHR24110">
    <property type="entry name" value="CENTROSOMAL PROTEIN OF 78 KDA"/>
    <property type="match status" value="1"/>
</dbReference>
<dbReference type="EMBL" id="JARPUR010000003">
    <property type="protein sequence ID" value="KAK4879676.1"/>
    <property type="molecule type" value="Genomic_DNA"/>
</dbReference>
<dbReference type="PANTHER" id="PTHR24110:SF3">
    <property type="entry name" value="CENTROSOMAL PROTEIN OF 78 KDA"/>
    <property type="match status" value="1"/>
</dbReference>
<evidence type="ECO:0000256" key="1">
    <source>
        <dbReference type="SAM" id="MobiDB-lite"/>
    </source>
</evidence>
<evidence type="ECO:0008006" key="4">
    <source>
        <dbReference type="Google" id="ProtNLM"/>
    </source>
</evidence>
<dbReference type="PRINTS" id="PR02062">
    <property type="entry name" value="CENTROSOME78"/>
</dbReference>
<keyword evidence="3" id="KW-1185">Reference proteome</keyword>
<dbReference type="AlphaFoldDB" id="A0AAN7S9A2"/>
<dbReference type="GO" id="GO:0044782">
    <property type="term" value="P:cilium organization"/>
    <property type="evidence" value="ECO:0007669"/>
    <property type="project" value="TreeGrafter"/>
</dbReference>
<evidence type="ECO:0000313" key="3">
    <source>
        <dbReference type="Proteomes" id="UP001353858"/>
    </source>
</evidence>
<evidence type="ECO:0000313" key="2">
    <source>
        <dbReference type="EMBL" id="KAK4879676.1"/>
    </source>
</evidence>
<name>A0AAN7S9A2_9COLE</name>